<reference evidence="2" key="2">
    <citation type="submission" date="2020-09" db="EMBL/GenBank/DDBJ databases">
        <authorList>
            <person name="Sun Q."/>
            <person name="Zhou Y."/>
        </authorList>
    </citation>
    <scope>NUCLEOTIDE SEQUENCE</scope>
    <source>
        <strain evidence="2">CGMCC 1.12777</strain>
    </source>
</reference>
<accession>A0A8J2ZX62</accession>
<dbReference type="Pfam" id="PF06612">
    <property type="entry name" value="DUF1146"/>
    <property type="match status" value="1"/>
</dbReference>
<sequence>MNFGAQALLYLVIHIGALILTWWAIQSLNLEFLLKNPKGIRARAFLILLSIAISYLVADFFLDYFSQSLYLPQIYK</sequence>
<evidence type="ECO:0000313" key="3">
    <source>
        <dbReference type="Proteomes" id="UP000656813"/>
    </source>
</evidence>
<keyword evidence="1" id="KW-0812">Transmembrane</keyword>
<dbReference type="InterPro" id="IPR009526">
    <property type="entry name" value="DUF1146"/>
</dbReference>
<dbReference type="RefSeq" id="WP_188497844.1">
    <property type="nucleotide sequence ID" value="NZ_BMFV01000020.1"/>
</dbReference>
<dbReference type="AlphaFoldDB" id="A0A8J2ZX62"/>
<proteinExistence type="predicted"/>
<comment type="caution">
    <text evidence="2">The sequence shown here is derived from an EMBL/GenBank/DDBJ whole genome shotgun (WGS) entry which is preliminary data.</text>
</comment>
<feature type="transmembrane region" description="Helical" evidence="1">
    <location>
        <begin position="45"/>
        <end position="66"/>
    </location>
</feature>
<organism evidence="2 3">
    <name type="scientific">Pullulanibacillus pueri</name>
    <dbReference type="NCBI Taxonomy" id="1437324"/>
    <lineage>
        <taxon>Bacteria</taxon>
        <taxon>Bacillati</taxon>
        <taxon>Bacillota</taxon>
        <taxon>Bacilli</taxon>
        <taxon>Bacillales</taxon>
        <taxon>Sporolactobacillaceae</taxon>
        <taxon>Pullulanibacillus</taxon>
    </lineage>
</organism>
<dbReference type="Proteomes" id="UP000656813">
    <property type="component" value="Unassembled WGS sequence"/>
</dbReference>
<dbReference type="EMBL" id="BMFV01000020">
    <property type="protein sequence ID" value="GGH84098.1"/>
    <property type="molecule type" value="Genomic_DNA"/>
</dbReference>
<keyword evidence="3" id="KW-1185">Reference proteome</keyword>
<keyword evidence="1" id="KW-0472">Membrane</keyword>
<dbReference type="NCBIfam" id="TIGR02327">
    <property type="entry name" value="int_mem_ywzB"/>
    <property type="match status" value="1"/>
</dbReference>
<name>A0A8J2ZX62_9BACL</name>
<keyword evidence="1" id="KW-1133">Transmembrane helix</keyword>
<feature type="transmembrane region" description="Helical" evidence="1">
    <location>
        <begin position="7"/>
        <end position="25"/>
    </location>
</feature>
<gene>
    <name evidence="2" type="primary">ywzB</name>
    <name evidence="2" type="ORF">GCM10007096_26390</name>
</gene>
<evidence type="ECO:0000313" key="2">
    <source>
        <dbReference type="EMBL" id="GGH84098.1"/>
    </source>
</evidence>
<evidence type="ECO:0000256" key="1">
    <source>
        <dbReference type="SAM" id="Phobius"/>
    </source>
</evidence>
<protein>
    <submittedName>
        <fullName evidence="2">Putative membrane protein YwzB</fullName>
    </submittedName>
</protein>
<reference evidence="2" key="1">
    <citation type="journal article" date="2014" name="Int. J. Syst. Evol. Microbiol.">
        <title>Complete genome sequence of Corynebacterium casei LMG S-19264T (=DSM 44701T), isolated from a smear-ripened cheese.</title>
        <authorList>
            <consortium name="US DOE Joint Genome Institute (JGI-PGF)"/>
            <person name="Walter F."/>
            <person name="Albersmeier A."/>
            <person name="Kalinowski J."/>
            <person name="Ruckert C."/>
        </authorList>
    </citation>
    <scope>NUCLEOTIDE SEQUENCE</scope>
    <source>
        <strain evidence="2">CGMCC 1.12777</strain>
    </source>
</reference>